<dbReference type="EMBL" id="CP109527">
    <property type="protein sequence ID" value="WTY37357.1"/>
    <property type="molecule type" value="Genomic_DNA"/>
</dbReference>
<dbReference type="SUPFAM" id="SSF52540">
    <property type="entry name" value="P-loop containing nucleoside triphosphate hydrolases"/>
    <property type="match status" value="1"/>
</dbReference>
<name>A0ABZ1NBI4_9NOCA</name>
<evidence type="ECO:0000313" key="1">
    <source>
        <dbReference type="EMBL" id="WTY37357.1"/>
    </source>
</evidence>
<protein>
    <submittedName>
        <fullName evidence="1">Kinase</fullName>
    </submittedName>
</protein>
<gene>
    <name evidence="1" type="ORF">OG308_05700</name>
</gene>
<sequence>MTDDAELDRLEEAGLIVWANQRYGARYAIDRPGLDKLVSAGLIPVVHAGQPQVIDAVRSATPDLAWTVVQLTCDRDTAETRIIARRTGDVAERLAARAATPTIDADLTIDTGTVDPNDAANRIDSVI</sequence>
<keyword evidence="2" id="KW-1185">Reference proteome</keyword>
<dbReference type="Proteomes" id="UP001621418">
    <property type="component" value="Chromosome"/>
</dbReference>
<evidence type="ECO:0000313" key="2">
    <source>
        <dbReference type="Proteomes" id="UP001621418"/>
    </source>
</evidence>
<dbReference type="InterPro" id="IPR027417">
    <property type="entry name" value="P-loop_NTPase"/>
</dbReference>
<keyword evidence="1" id="KW-0418">Kinase</keyword>
<accession>A0ABZ1NBI4</accession>
<dbReference type="Gene3D" id="3.40.50.300">
    <property type="entry name" value="P-loop containing nucleotide triphosphate hydrolases"/>
    <property type="match status" value="1"/>
</dbReference>
<reference evidence="1 2" key="1">
    <citation type="submission" date="2022-10" db="EMBL/GenBank/DDBJ databases">
        <title>The complete genomes of actinobacterial strains from the NBC collection.</title>
        <authorList>
            <person name="Joergensen T.S."/>
            <person name="Alvarez Arevalo M."/>
            <person name="Sterndorff E.B."/>
            <person name="Faurdal D."/>
            <person name="Vuksanovic O."/>
            <person name="Mourched A.-S."/>
            <person name="Charusanti P."/>
            <person name="Shaw S."/>
            <person name="Blin K."/>
            <person name="Weber T."/>
        </authorList>
    </citation>
    <scope>NUCLEOTIDE SEQUENCE [LARGE SCALE GENOMIC DNA]</scope>
    <source>
        <strain evidence="1 2">NBC_01413</strain>
    </source>
</reference>
<dbReference type="GO" id="GO:0016301">
    <property type="term" value="F:kinase activity"/>
    <property type="evidence" value="ECO:0007669"/>
    <property type="project" value="UniProtKB-KW"/>
</dbReference>
<proteinExistence type="predicted"/>
<dbReference type="RefSeq" id="WP_405149387.1">
    <property type="nucleotide sequence ID" value="NZ_CP109527.1"/>
</dbReference>
<organism evidence="1 2">
    <name type="scientific">Nocardia salmonicida</name>
    <dbReference type="NCBI Taxonomy" id="53431"/>
    <lineage>
        <taxon>Bacteria</taxon>
        <taxon>Bacillati</taxon>
        <taxon>Actinomycetota</taxon>
        <taxon>Actinomycetes</taxon>
        <taxon>Mycobacteriales</taxon>
        <taxon>Nocardiaceae</taxon>
        <taxon>Nocardia</taxon>
    </lineage>
</organism>
<keyword evidence="1" id="KW-0808">Transferase</keyword>